<dbReference type="STRING" id="1850517.A8708_12205"/>
<sequence>MKKNLISKNKLIGTIASTAVLAAPLVLAPSQYSYATTIGDSPPVVLDKIHTIVLPQNGVKYLDFKALYQADYVNITMSGSNKVKAGYSFWDEGIYEVRALDIGDATFTVSGIGHSDEQEGYVNFTDTFKVSVVANTANPDAYKFDITKAFDLLVKSTQSKDNTIAILQNIAPETVGNTEPFSYNIDNSPPYQITPTSPSVLQAEVGVPIDQWSINYQIGNYFSDDYSNLCYGEEEGEEGGEITRSCLSLVSVESNANINVTPIYEGETLVDQEVVPVTEGIAYLDVIVTDHEGGFTKGHIPIHVNPYVAAPQFKPTSVVANHFRMPDVSSTLYLSNDAEIDLNEIFYSEGDLDYSVSVDYGLYTPHTATLYLDNDASKITWSKLNELLTQQMGTTDTVRNIRGITAVTSNKETNIDVNIQHTTIDPFPASIDMYQSNNQNNPALTSSYILNYKSDQGFNGNKMLVTPSDIQNNTPISVTAYVYENNYLKFDFANEINPNISKVKVYAHDSIPGNLYLDDFNFRLVSPAQTPLANTNIPTVHIKSLYPEVSDTYWANRAGELGNFVTSERIQDVFLEYWKDPDTQVVTVTAVFRYEAAQGAGVQLNIDPFNGTKVFQVPFIKP</sequence>
<accession>A0A198AN56</accession>
<dbReference type="Proteomes" id="UP000078454">
    <property type="component" value="Unassembled WGS sequence"/>
</dbReference>
<name>A0A198AN56_9BACL</name>
<keyword evidence="1" id="KW-0732">Signal</keyword>
<evidence type="ECO:0000313" key="3">
    <source>
        <dbReference type="Proteomes" id="UP000078454"/>
    </source>
</evidence>
<comment type="caution">
    <text evidence="2">The sequence shown here is derived from an EMBL/GenBank/DDBJ whole genome shotgun (WGS) entry which is preliminary data.</text>
</comment>
<feature type="chain" id="PRO_5038838221" evidence="1">
    <location>
        <begin position="36"/>
        <end position="622"/>
    </location>
</feature>
<reference evidence="2 3" key="1">
    <citation type="submission" date="2016-05" db="EMBL/GenBank/DDBJ databases">
        <title>Paenibacillus sp. 1ZS3-15 nov., isolated from the rhizosphere soil.</title>
        <authorList>
            <person name="Zhang X.X."/>
            <person name="Zhang J."/>
        </authorList>
    </citation>
    <scope>NUCLEOTIDE SEQUENCE [LARGE SCALE GENOMIC DNA]</scope>
    <source>
        <strain evidence="2 3">1ZS3-15</strain>
    </source>
</reference>
<dbReference type="AlphaFoldDB" id="A0A198AN56"/>
<dbReference type="OrthoDB" id="2497067at2"/>
<organism evidence="2 3">
    <name type="scientific">Paenibacillus oryzisoli</name>
    <dbReference type="NCBI Taxonomy" id="1850517"/>
    <lineage>
        <taxon>Bacteria</taxon>
        <taxon>Bacillati</taxon>
        <taxon>Bacillota</taxon>
        <taxon>Bacilli</taxon>
        <taxon>Bacillales</taxon>
        <taxon>Paenibacillaceae</taxon>
        <taxon>Paenibacillus</taxon>
    </lineage>
</organism>
<evidence type="ECO:0000256" key="1">
    <source>
        <dbReference type="SAM" id="SignalP"/>
    </source>
</evidence>
<feature type="signal peptide" evidence="1">
    <location>
        <begin position="1"/>
        <end position="35"/>
    </location>
</feature>
<gene>
    <name evidence="2" type="ORF">A8708_12205</name>
</gene>
<keyword evidence="3" id="KW-1185">Reference proteome</keyword>
<dbReference type="EMBL" id="LYPB01000045">
    <property type="protein sequence ID" value="OAS22328.1"/>
    <property type="molecule type" value="Genomic_DNA"/>
</dbReference>
<evidence type="ECO:0000313" key="2">
    <source>
        <dbReference type="EMBL" id="OAS22328.1"/>
    </source>
</evidence>
<dbReference type="RefSeq" id="WP_068662098.1">
    <property type="nucleotide sequence ID" value="NZ_LYPB01000045.1"/>
</dbReference>
<protein>
    <submittedName>
        <fullName evidence="2">Uncharacterized protein</fullName>
    </submittedName>
</protein>
<proteinExistence type="predicted"/>